<organism evidence="6 7">
    <name type="scientific">Aspergillus nanangensis</name>
    <dbReference type="NCBI Taxonomy" id="2582783"/>
    <lineage>
        <taxon>Eukaryota</taxon>
        <taxon>Fungi</taxon>
        <taxon>Dikarya</taxon>
        <taxon>Ascomycota</taxon>
        <taxon>Pezizomycotina</taxon>
        <taxon>Eurotiomycetes</taxon>
        <taxon>Eurotiomycetidae</taxon>
        <taxon>Eurotiales</taxon>
        <taxon>Aspergillaceae</taxon>
        <taxon>Aspergillus</taxon>
        <taxon>Aspergillus subgen. Circumdati</taxon>
    </lineage>
</organism>
<dbReference type="PROSITE" id="PS50075">
    <property type="entry name" value="CARRIER"/>
    <property type="match status" value="3"/>
</dbReference>
<dbReference type="InterPro" id="IPR009081">
    <property type="entry name" value="PP-bd_ACP"/>
</dbReference>
<dbReference type="GO" id="GO:0016874">
    <property type="term" value="F:ligase activity"/>
    <property type="evidence" value="ECO:0007669"/>
    <property type="project" value="UniProtKB-KW"/>
</dbReference>
<dbReference type="Gene3D" id="3.30.559.10">
    <property type="entry name" value="Chloramphenicol acetyltransferase-like domain"/>
    <property type="match status" value="2"/>
</dbReference>
<dbReference type="EMBL" id="VCAU01000041">
    <property type="protein sequence ID" value="KAF9888923.1"/>
    <property type="molecule type" value="Genomic_DNA"/>
</dbReference>
<reference evidence="6" key="1">
    <citation type="journal article" date="2019" name="Beilstein J. Org. Chem.">
        <title>Nanangenines: drimane sesquiterpenoids as the dominant metabolite cohort of a novel Australian fungus, Aspergillus nanangensis.</title>
        <authorList>
            <person name="Lacey H.J."/>
            <person name="Gilchrist C.L.M."/>
            <person name="Crombie A."/>
            <person name="Kalaitzis J.A."/>
            <person name="Vuong D."/>
            <person name="Rutledge P.J."/>
            <person name="Turner P."/>
            <person name="Pitt J.I."/>
            <person name="Lacey E."/>
            <person name="Chooi Y.H."/>
            <person name="Piggott A.M."/>
        </authorList>
    </citation>
    <scope>NUCLEOTIDE SEQUENCE</scope>
    <source>
        <strain evidence="6">MST-FP2251</strain>
    </source>
</reference>
<name>A0AAD4CME7_ASPNN</name>
<dbReference type="CDD" id="cd19545">
    <property type="entry name" value="FUM14_C_NRPS-like"/>
    <property type="match status" value="1"/>
</dbReference>
<keyword evidence="7" id="KW-1185">Reference proteome</keyword>
<evidence type="ECO:0000256" key="4">
    <source>
        <dbReference type="ARBA" id="ARBA00029454"/>
    </source>
</evidence>
<dbReference type="PANTHER" id="PTHR45527:SF12">
    <property type="entry name" value="NONRIBOSOMAL PEPTIDE SYNTHETASE IVOA"/>
    <property type="match status" value="1"/>
</dbReference>
<dbReference type="Gene3D" id="3.30.559.30">
    <property type="entry name" value="Nonribosomal peptide synthetase, condensation domain"/>
    <property type="match status" value="2"/>
</dbReference>
<dbReference type="Gene3D" id="1.10.1200.10">
    <property type="entry name" value="ACP-like"/>
    <property type="match status" value="3"/>
</dbReference>
<dbReference type="SUPFAM" id="SSF56801">
    <property type="entry name" value="Acetyl-CoA synthetase-like"/>
    <property type="match status" value="2"/>
</dbReference>
<dbReference type="InterPro" id="IPR020806">
    <property type="entry name" value="PKS_PP-bd"/>
</dbReference>
<comment type="similarity">
    <text evidence="4">Belongs to the NRP synthetase family.</text>
</comment>
<feature type="domain" description="Carrier" evidence="5">
    <location>
        <begin position="1858"/>
        <end position="1934"/>
    </location>
</feature>
<feature type="domain" description="Carrier" evidence="5">
    <location>
        <begin position="783"/>
        <end position="859"/>
    </location>
</feature>
<sequence>MQTVRGYCNNMHQRFLELQCTAPGLNHLGEKQTSDSICLFPDIGDTEATETSLETVRFDPCVVHRLNCCSHGVHRVLPATWAIVLSRFIQADVVRFGIDTNASAMNESGKTETYVYTVVINPQTPIKSLLEAQSLDISAVQQDDPDIFNTGVWIEHSSCGQSKLYDVNLVVKLGGSQPTMELVYHRRCLSQFHAQCLTNVVTQATHCILEDPNQPISQASLCCALQKKRIISWQSYPLRNAAHQAVFQAIKEHVLRQPTALAVEDSNGALTYAELDKLSSHLAVHLQDRYGVGSGTMVMLCVSKTRWAIVAMLAINKAGACFVPCNSDTPASRRQAMAAICNSQLVVASPEYEQTFAGVVDVTIVISPAMMESLSAEKHPRTFQSDPKAPAYCFFTSGSTGDPKGCLGSHSALAAVAHQVPALQLTPESRVLQFAKLGFGISFIEIFCTLSAGGLICVPSDHERMNTLSPVINRMRVNWALLTPTVAESLHPDSIPTLKTLFLGGESPSEGLILKWMSKTSLFQVYGTTEMAGVALVSSQIHSPQARKTIGIPSNSRVWLVDPANHDNLAPIGAVGELIIEGPSLADGYLGDPERTKKSFLADSPWLKNTSPQSIRLYKTGDLVRYNEDGSLSLVGRKGTQVKLRGQRLELEDIECRLSRLLREARVLCHAQRVVASVIEHPSHPDGRALVAVILMPNGETSGQGLRFLEINRQILPALDHVHQLLHKQLPHFMVPNLLLPLTDLPRLLTGKVDRQSLQRQLSAIPYGTLRQLAGQSHQKHQLPTTDWERAIHGLVCDALHAAADAVGMQDDFFHLGGNSIIAMKLVAAARRQSLRLAVADIFEHPILNDLVSVAGRNIKSCPVAMQPFQLLKHPHDPADVKQAVANKLNVEVSCIIDAYPCTPLQEGLIAIAERSSSSYRARVFCHLKPQIQIEAFRRAWETVVESHDILQTHIVATPSQGLLQVVVRKAIPWETAEDRQSYLARADRLPMGLGTRLVQACMLSEPNSPPIFVLTLHHALCDRWSIRVLLDTLQSIYQGGSGLRRNHFSPFVQYVDKRSCENDAYWKTRFKDLEAAIFPPLPRADLTPVSDGELRLKICIPPRIARSYTVSNYIRLSWALVVAHNTAVDDVVFGETLSGRDSQMDHQDIEHTVGPTVCTVPQRVKLDAQQSIVEALQQVQERCIQMAPYEHAGLQHIGRIGPEAEVACMFQSHLLIQPVWTPPTDIFQSVQAGPTVLGGFTSYALGLECFLSDDDNQVTIVASFDTRVLSHARVQRLLRDLDNVLRGIIQEPYQRVGDVPRMSSVDLDQIYAWNSAVPNASLETIHDLIHQQATKTPSAPAIFASDGEFTYEELDTRSNQVAWELLTSGIRPGVYIPILFHKSRWTTVAMLGVIKAGAAFVLMDPGQPLQRLSTIASEAKCTVIICSLATRRLAQQIAPTLLVGAQETHTWNHAVDLESLPTVRSQDVAYAVFTSGSTGTPKGTVIEHGSYCASMKEFSSCLRITPCSRMMQFASYTFDACIGETFGTLMAGGCVCVVSDNDRQNALARATNDARISHAMLTPTLARILRQEDVPTLKVLILMGEAMQEADSAYWSNRVELINGYGPTECSVGISYQPYHSGVHAHDIGRPRAAVAWITDPRNHNHLMPVGAVGELLLEGAPVARGYMNNPEQTAKAFLTAPPVWNRVLQRSHRIYKTGDLVRYNEDGSLRYVGRTNDQIKLRGQRLERGEVETQLRELWSWDGPAPGEVVVDAVFPLGNPDRVFLAAFLVVQHTTNEDEPLWVTPDEGFTSRAAQAEARLQQKLPNFMVPSIFVPLNHMPRMPSGKADRALLRRTIESFDWELLRQFYPAVAHSRMPSTPEELQLQEIWSRVLDRPADQIGVHDNFFRLGGDSIAGMQVVALGRGRQLDYTVGDIFRYKTIAALVEHAASPENKLAMQPNNKRVNKITPPAVLELSLLESYPGLDDLLSEANISPKDVEDVYPCAPIQRGALLVHTRTPKFYHVAFTWEVFDTSVEQVKSAIGRVIARHAIFRSCFLEPEPTTTAFIQVVMRHGQQEISVRPDIERGEFPGSFQPDARCPSQFTIYHSGQGVYVRLDITHALWDGITSLVIERDLDIACHGDLSLNPTPPLYRDYISYIHDQDAAAAAGFWSPHLAHFDRCYFPQLGAKTIPQDEPDVSQNLLFDIDHDSHSAIAQYCRKHNITPPNIYCLAWAMVLRCFTGMDNVCFGNMVSGRDVPLAGVAEIAGPLINLLPFRVNLAGGPVSTVLQNIYADYASSLGHQTCSIADLPHPTGRSPMTLFNTQVSIRRHTSDSQGGLRTRLDSIKSHDPHEQRVCLYVVMEDEQTRVQIAYWKSTMSATEASVVACCYGAAVSAILRDPDAHPATTDHLLTRQQKNLAWCIWSVQHSQMQQIWADVLNMPPDTIQPQDDFFQCGGDSIGAMKVVALARRKGMKIRLADFFLNSSLCAVGQLALGVDEF</sequence>
<comment type="caution">
    <text evidence="6">The sequence shown here is derived from an EMBL/GenBank/DDBJ whole genome shotgun (WGS) entry which is preliminary data.</text>
</comment>
<gene>
    <name evidence="6" type="ORF">FE257_008092</name>
</gene>
<dbReference type="SMART" id="SM00823">
    <property type="entry name" value="PKS_PP"/>
    <property type="match status" value="2"/>
</dbReference>
<evidence type="ECO:0000256" key="3">
    <source>
        <dbReference type="ARBA" id="ARBA00022598"/>
    </source>
</evidence>
<protein>
    <recommendedName>
        <fullName evidence="5">Carrier domain-containing protein</fullName>
    </recommendedName>
</protein>
<reference evidence="6" key="2">
    <citation type="submission" date="2020-02" db="EMBL/GenBank/DDBJ databases">
        <authorList>
            <person name="Gilchrist C.L.M."/>
            <person name="Chooi Y.-H."/>
        </authorList>
    </citation>
    <scope>NUCLEOTIDE SEQUENCE</scope>
    <source>
        <strain evidence="6">MST-FP2251</strain>
    </source>
</reference>
<dbReference type="Gene3D" id="3.40.50.12780">
    <property type="entry name" value="N-terminal domain of ligase-like"/>
    <property type="match status" value="2"/>
</dbReference>
<dbReference type="GO" id="GO:0043041">
    <property type="term" value="P:amino acid activation for nonribosomal peptide biosynthetic process"/>
    <property type="evidence" value="ECO:0007669"/>
    <property type="project" value="TreeGrafter"/>
</dbReference>
<dbReference type="Gene3D" id="3.30.300.30">
    <property type="match status" value="2"/>
</dbReference>
<dbReference type="SUPFAM" id="SSF52777">
    <property type="entry name" value="CoA-dependent acyltransferases"/>
    <property type="match status" value="4"/>
</dbReference>
<dbReference type="InterPro" id="IPR036736">
    <property type="entry name" value="ACP-like_sf"/>
</dbReference>
<dbReference type="FunFam" id="3.30.300.30:FF:000015">
    <property type="entry name" value="Nonribosomal peptide synthase SidD"/>
    <property type="match status" value="2"/>
</dbReference>
<dbReference type="InterPro" id="IPR000873">
    <property type="entry name" value="AMP-dep_synth/lig_dom"/>
</dbReference>
<feature type="domain" description="Carrier" evidence="5">
    <location>
        <begin position="2406"/>
        <end position="2481"/>
    </location>
</feature>
<dbReference type="PROSITE" id="PS00012">
    <property type="entry name" value="PHOSPHOPANTETHEINE"/>
    <property type="match status" value="2"/>
</dbReference>
<dbReference type="Pfam" id="PF00668">
    <property type="entry name" value="Condensation"/>
    <property type="match status" value="2"/>
</dbReference>
<evidence type="ECO:0000313" key="6">
    <source>
        <dbReference type="EMBL" id="KAF9888923.1"/>
    </source>
</evidence>
<dbReference type="CDD" id="cd19542">
    <property type="entry name" value="CT_NRPS-like"/>
    <property type="match status" value="1"/>
</dbReference>
<dbReference type="Proteomes" id="UP001194746">
    <property type="component" value="Unassembled WGS sequence"/>
</dbReference>
<dbReference type="InterPro" id="IPR045851">
    <property type="entry name" value="AMP-bd_C_sf"/>
</dbReference>
<dbReference type="InterPro" id="IPR023213">
    <property type="entry name" value="CAT-like_dom_sf"/>
</dbReference>
<dbReference type="NCBIfam" id="TIGR01733">
    <property type="entry name" value="AA-adenyl-dom"/>
    <property type="match status" value="2"/>
</dbReference>
<evidence type="ECO:0000256" key="1">
    <source>
        <dbReference type="ARBA" id="ARBA00022450"/>
    </source>
</evidence>
<dbReference type="InterPro" id="IPR010071">
    <property type="entry name" value="AA_adenyl_dom"/>
</dbReference>
<evidence type="ECO:0000313" key="7">
    <source>
        <dbReference type="Proteomes" id="UP001194746"/>
    </source>
</evidence>
<dbReference type="Pfam" id="PF00550">
    <property type="entry name" value="PP-binding"/>
    <property type="match status" value="3"/>
</dbReference>
<dbReference type="InterPro" id="IPR042099">
    <property type="entry name" value="ANL_N_sf"/>
</dbReference>
<dbReference type="GO" id="GO:0031177">
    <property type="term" value="F:phosphopantetheine binding"/>
    <property type="evidence" value="ECO:0007669"/>
    <property type="project" value="InterPro"/>
</dbReference>
<dbReference type="FunFam" id="3.30.559.30:FF:000003">
    <property type="entry name" value="Nonribosomal peptide synthase SidD"/>
    <property type="match status" value="1"/>
</dbReference>
<dbReference type="FunFam" id="1.10.1200.10:FF:000005">
    <property type="entry name" value="Nonribosomal peptide synthetase 1"/>
    <property type="match status" value="1"/>
</dbReference>
<dbReference type="GO" id="GO:0005737">
    <property type="term" value="C:cytoplasm"/>
    <property type="evidence" value="ECO:0007669"/>
    <property type="project" value="TreeGrafter"/>
</dbReference>
<dbReference type="InterPro" id="IPR006162">
    <property type="entry name" value="Ppantetheine_attach_site"/>
</dbReference>
<dbReference type="GO" id="GO:0044550">
    <property type="term" value="P:secondary metabolite biosynthetic process"/>
    <property type="evidence" value="ECO:0007669"/>
    <property type="project" value="TreeGrafter"/>
</dbReference>
<proteinExistence type="inferred from homology"/>
<evidence type="ECO:0000259" key="5">
    <source>
        <dbReference type="PROSITE" id="PS50075"/>
    </source>
</evidence>
<dbReference type="Pfam" id="PF00501">
    <property type="entry name" value="AMP-binding"/>
    <property type="match status" value="2"/>
</dbReference>
<keyword evidence="1" id="KW-0596">Phosphopantetheine</keyword>
<dbReference type="PANTHER" id="PTHR45527">
    <property type="entry name" value="NONRIBOSOMAL PEPTIDE SYNTHETASE"/>
    <property type="match status" value="1"/>
</dbReference>
<dbReference type="CDD" id="cd05918">
    <property type="entry name" value="A_NRPS_SidN3_like"/>
    <property type="match status" value="2"/>
</dbReference>
<dbReference type="SUPFAM" id="SSF47336">
    <property type="entry name" value="ACP-like"/>
    <property type="match status" value="3"/>
</dbReference>
<evidence type="ECO:0000256" key="2">
    <source>
        <dbReference type="ARBA" id="ARBA00022553"/>
    </source>
</evidence>
<dbReference type="InterPro" id="IPR001242">
    <property type="entry name" value="Condensation_dom"/>
</dbReference>
<keyword evidence="2" id="KW-0597">Phosphoprotein</keyword>
<dbReference type="FunFam" id="3.40.50.12780:FF:000014">
    <property type="entry name" value="Nonribosomal peptide synthetase 1"/>
    <property type="match status" value="1"/>
</dbReference>
<keyword evidence="3" id="KW-0436">Ligase</keyword>
<dbReference type="GO" id="GO:1904091">
    <property type="term" value="F:non-ribosomal peptide synthetase activity"/>
    <property type="evidence" value="ECO:0007669"/>
    <property type="project" value="UniProtKB-ARBA"/>
</dbReference>
<accession>A0AAD4CME7</accession>